<organism evidence="1">
    <name type="scientific">Favella ehrenbergii</name>
    <dbReference type="NCBI Taxonomy" id="182087"/>
    <lineage>
        <taxon>Eukaryota</taxon>
        <taxon>Sar</taxon>
        <taxon>Alveolata</taxon>
        <taxon>Ciliophora</taxon>
        <taxon>Intramacronucleata</taxon>
        <taxon>Spirotrichea</taxon>
        <taxon>Choreotrichia</taxon>
        <taxon>Tintinnida</taxon>
        <taxon>Xystonellidae</taxon>
        <taxon>Favella</taxon>
    </lineage>
</organism>
<dbReference type="EMBL" id="HBIE01031484">
    <property type="protein sequence ID" value="CAE0314613.1"/>
    <property type="molecule type" value="Transcribed_RNA"/>
</dbReference>
<dbReference type="Pfam" id="PF24681">
    <property type="entry name" value="Kelch_KLHDC2_KLHL20_DRC7"/>
    <property type="match status" value="1"/>
</dbReference>
<dbReference type="InterPro" id="IPR006652">
    <property type="entry name" value="Kelch_1"/>
</dbReference>
<proteinExistence type="predicted"/>
<reference evidence="1" key="1">
    <citation type="submission" date="2021-01" db="EMBL/GenBank/DDBJ databases">
        <authorList>
            <person name="Corre E."/>
            <person name="Pelletier E."/>
            <person name="Niang G."/>
            <person name="Scheremetjew M."/>
            <person name="Finn R."/>
            <person name="Kale V."/>
            <person name="Holt S."/>
            <person name="Cochrane G."/>
            <person name="Meng A."/>
            <person name="Brown T."/>
            <person name="Cohen L."/>
        </authorList>
    </citation>
    <scope>NUCLEOTIDE SEQUENCE</scope>
    <source>
        <strain evidence="1">Fehren 1</strain>
    </source>
</reference>
<dbReference type="InterPro" id="IPR015915">
    <property type="entry name" value="Kelch-typ_b-propeller"/>
</dbReference>
<gene>
    <name evidence="1" type="ORF">FEHR0123_LOCUS9539</name>
</gene>
<dbReference type="Gene3D" id="2.120.10.80">
    <property type="entry name" value="Kelch-type beta propeller"/>
    <property type="match status" value="1"/>
</dbReference>
<evidence type="ECO:0000313" key="1">
    <source>
        <dbReference type="EMBL" id="CAE0314613.1"/>
    </source>
</evidence>
<accession>A0A7S3I6T6</accession>
<evidence type="ECO:0008006" key="2">
    <source>
        <dbReference type="Google" id="ProtNLM"/>
    </source>
</evidence>
<dbReference type="AlphaFoldDB" id="A0A7S3I6T6"/>
<sequence length="253" mass="28963">MTYDVPLYSRSIATETGTIYLTGGYVKHMGVYLKNCYRYDDLFGILNPVSHMNYPHADHSICTIQNFIYVIGTFVGNQVYGYCEVYDTQKDKWKLIADMRVPRSGTSLCVFKNNYIFAFGGRVDQKRIVDTIEVYDISRNVWQEVAAPRVDKSTWVPSYMGLAHQITDNEILLFGGKSAATFHIFNGCFVFDVEKMEIRERGSLVNPCSFMNTPLVFNHCLFAYGNDIYVHQYSIPEQKWSVIPKSSVVLPKA</sequence>
<dbReference type="SUPFAM" id="SSF117281">
    <property type="entry name" value="Kelch motif"/>
    <property type="match status" value="1"/>
</dbReference>
<dbReference type="PANTHER" id="PTHR45632">
    <property type="entry name" value="LD33804P"/>
    <property type="match status" value="1"/>
</dbReference>
<dbReference type="SMART" id="SM00612">
    <property type="entry name" value="Kelch"/>
    <property type="match status" value="3"/>
</dbReference>
<protein>
    <recommendedName>
        <fullName evidence="2">Kelch repeat protein</fullName>
    </recommendedName>
</protein>
<name>A0A7S3I6T6_9SPIT</name>